<accession>A0A286M2W8</accession>
<evidence type="ECO:0000313" key="2">
    <source>
        <dbReference type="Proteomes" id="UP000001963"/>
    </source>
</evidence>
<evidence type="ECO:0000313" key="1">
    <source>
        <dbReference type="EMBL" id="ASV62367.1"/>
    </source>
</evidence>
<dbReference type="AlphaFoldDB" id="A0A286M2W8"/>
<proteinExistence type="predicted"/>
<protein>
    <submittedName>
        <fullName evidence="1">Uncharacterized protein</fullName>
    </submittedName>
</protein>
<dbReference type="EMBL" id="CP000394">
    <property type="protein sequence ID" value="ASV62367.1"/>
    <property type="molecule type" value="Genomic_DNA"/>
</dbReference>
<organism evidence="1 2">
    <name type="scientific">Granulibacter bethesdensis (strain ATCC BAA-1260 / CGDNIH1)</name>
    <dbReference type="NCBI Taxonomy" id="391165"/>
    <lineage>
        <taxon>Bacteria</taxon>
        <taxon>Pseudomonadati</taxon>
        <taxon>Pseudomonadota</taxon>
        <taxon>Alphaproteobacteria</taxon>
        <taxon>Acetobacterales</taxon>
        <taxon>Acetobacteraceae</taxon>
        <taxon>Granulibacter</taxon>
    </lineage>
</organism>
<dbReference type="KEGG" id="gbe:GbCGDNIH1_5018"/>
<keyword evidence="2" id="KW-1185">Reference proteome</keyword>
<sequence>MPAPCPVRSCAASDGSVSVNVRACLTGLMPLYRPGTKRDMMVTYFARICCNAASALASEREGRYMRLAAPFRDMMMTVNRATLHGAVMRPALIQPL</sequence>
<gene>
    <name evidence="1" type="ordered locus">GbCGDNIH1_5018</name>
</gene>
<reference evidence="1 2" key="1">
    <citation type="journal article" date="2007" name="J. Bacteriol.">
        <title>Genome sequence analysis of the emerging human pathogenic acetic acid bacterium Granulibacter bethesdensis.</title>
        <authorList>
            <person name="Greenberg D.E."/>
            <person name="Porcella S.F."/>
            <person name="Zelazny A.M."/>
            <person name="Virtaneva K."/>
            <person name="Sturdevant D.E."/>
            <person name="Kupko J.J.III."/>
            <person name="Barbian K.D."/>
            <person name="Babar A."/>
            <person name="Dorward D.W."/>
            <person name="Holland S.M."/>
        </authorList>
    </citation>
    <scope>NUCLEOTIDE SEQUENCE [LARGE SCALE GENOMIC DNA]</scope>
    <source>
        <strain evidence="2">ATCC BAA-1260 / CGDNIH1</strain>
    </source>
</reference>
<dbReference type="Proteomes" id="UP000001963">
    <property type="component" value="Chromosome"/>
</dbReference>
<name>A0A286M2W8_GRABC</name>